<reference evidence="8" key="2">
    <citation type="submission" date="2020-12" db="EMBL/GenBank/DDBJ databases">
        <title>New Spironucleus salmonicida genome in near-complete chromosomes.</title>
        <authorList>
            <person name="Xu F."/>
            <person name="Kurt Z."/>
            <person name="Jimenez-Gonzalez A."/>
            <person name="Astvaldsson A."/>
            <person name="Andersson J.O."/>
            <person name="Svard S.G."/>
        </authorList>
    </citation>
    <scope>NUCLEOTIDE SEQUENCE</scope>
    <source>
        <strain evidence="8">ATCC 50377</strain>
    </source>
</reference>
<dbReference type="InterPro" id="IPR011335">
    <property type="entry name" value="Restrct_endonuc-II-like"/>
</dbReference>
<feature type="signal peptide" evidence="5">
    <location>
        <begin position="1"/>
        <end position="22"/>
    </location>
</feature>
<keyword evidence="9" id="KW-1185">Reference proteome</keyword>
<sequence length="623" mass="72664">MKYHQKIVSLLTVSQIVVLSEGLDIQPIIKQLIGSVLQVSNIKNVFSKKLPYQRQEQYLTEKHIVTSPAIIQTDFLQKILNINSFDFLLTENPDNQCIILLNNLCQNFKGKIIVLYDSPFYLVKYTSVADIVPHIKLQITQNRLFLVPRAEKNVALELICDNSKEVTFKNEFIEDSIECLFELIKNYCLLGKTEYFLQVSKISFTQFKKSPYIFTTDKFIHCILQLIYFIEFSSAVDIVFHLERILKFIDTVEFLIKGFDFSQVRDKFQLIKQRLNSIDQSASLFQFVQDIEEQYEYISIIFPTDEYLEQYLNFTVSASQDLVLNQKVKINAKYYSSRSNFSLETPQSQKFKISQNDTILSIAPTLSVLRQLEQISSNCQNILILSTPFISNITAASAKFESQVFSLLRTKQLYITKINPSNCKKYIVVDSRELKSSLPLLLHNINVQIIIKLINTADYVLGQEFGLERKSESDLISSLISKRVFYQLERLNSVFQQPGMLLEMQYQPHEIFNRQELLQQFLAAILRWPKIRLFWCTKSHFMLQKLAPDTNFKYEDDDVKDSAFDKFLHQVDFLKSKNRDLIKQKFHSIRELILCDLDVLVVRLGRPLATRLDALFNAEIEIE</sequence>
<organism evidence="7">
    <name type="scientific">Spironucleus salmonicida</name>
    <dbReference type="NCBI Taxonomy" id="348837"/>
    <lineage>
        <taxon>Eukaryota</taxon>
        <taxon>Metamonada</taxon>
        <taxon>Diplomonadida</taxon>
        <taxon>Hexamitidae</taxon>
        <taxon>Hexamitinae</taxon>
        <taxon>Spironucleus</taxon>
    </lineage>
</organism>
<keyword evidence="1" id="KW-0227">DNA damage</keyword>
<dbReference type="VEuPathDB" id="GiardiaDB:SS50377_26865"/>
<dbReference type="EMBL" id="AUWU02000007">
    <property type="protein sequence ID" value="KAH0570583.1"/>
    <property type="molecule type" value="Genomic_DNA"/>
</dbReference>
<dbReference type="Proteomes" id="UP000018208">
    <property type="component" value="Unassembled WGS sequence"/>
</dbReference>
<feature type="domain" description="ERCC4" evidence="6">
    <location>
        <begin position="426"/>
        <end position="506"/>
    </location>
</feature>
<keyword evidence="3" id="KW-0238">DNA-binding</keyword>
<accession>V6LXH4</accession>
<keyword evidence="5" id="KW-0732">Signal</keyword>
<evidence type="ECO:0000256" key="1">
    <source>
        <dbReference type="ARBA" id="ARBA00022763"/>
    </source>
</evidence>
<keyword evidence="4" id="KW-0234">DNA repair</keyword>
<dbReference type="SUPFAM" id="SSF52980">
    <property type="entry name" value="Restriction endonuclease-like"/>
    <property type="match status" value="1"/>
</dbReference>
<evidence type="ECO:0000256" key="5">
    <source>
        <dbReference type="SAM" id="SignalP"/>
    </source>
</evidence>
<dbReference type="SMART" id="SM00891">
    <property type="entry name" value="ERCC4"/>
    <property type="match status" value="1"/>
</dbReference>
<name>V6LXH4_9EUKA</name>
<evidence type="ECO:0000313" key="9">
    <source>
        <dbReference type="Proteomes" id="UP000018208"/>
    </source>
</evidence>
<evidence type="ECO:0000259" key="6">
    <source>
        <dbReference type="SMART" id="SM00891"/>
    </source>
</evidence>
<dbReference type="EMBL" id="KI545953">
    <property type="protein sequence ID" value="EST49332.1"/>
    <property type="molecule type" value="Genomic_DNA"/>
</dbReference>
<dbReference type="OrthoDB" id="361020at2759"/>
<gene>
    <name evidence="7" type="ORF">SS50377_10559</name>
    <name evidence="8" type="ORF">SS50377_26865</name>
</gene>
<evidence type="ECO:0000313" key="7">
    <source>
        <dbReference type="EMBL" id="EST49332.1"/>
    </source>
</evidence>
<dbReference type="GO" id="GO:0003684">
    <property type="term" value="F:damaged DNA binding"/>
    <property type="evidence" value="ECO:0007669"/>
    <property type="project" value="TreeGrafter"/>
</dbReference>
<evidence type="ECO:0000256" key="2">
    <source>
        <dbReference type="ARBA" id="ARBA00022801"/>
    </source>
</evidence>
<reference evidence="7 8" key="1">
    <citation type="journal article" date="2014" name="PLoS Genet.">
        <title>The Genome of Spironucleus salmonicida Highlights a Fish Pathogen Adapted to Fluctuating Environments.</title>
        <authorList>
            <person name="Xu F."/>
            <person name="Jerlstrom-Hultqvist J."/>
            <person name="Einarsson E."/>
            <person name="Astvaldsson A."/>
            <person name="Svard S.G."/>
            <person name="Andersson J.O."/>
        </authorList>
    </citation>
    <scope>NUCLEOTIDE SEQUENCE</scope>
    <source>
        <strain evidence="8">ATCC 50377</strain>
    </source>
</reference>
<evidence type="ECO:0000256" key="3">
    <source>
        <dbReference type="ARBA" id="ARBA00023125"/>
    </source>
</evidence>
<evidence type="ECO:0000313" key="8">
    <source>
        <dbReference type="EMBL" id="KAH0570583.1"/>
    </source>
</evidence>
<protein>
    <submittedName>
        <fullName evidence="7">DNA repair protein (Rad1) domain-containing protein</fullName>
    </submittedName>
</protein>
<dbReference type="Pfam" id="PF02732">
    <property type="entry name" value="ERCC4"/>
    <property type="match status" value="1"/>
</dbReference>
<evidence type="ECO:0000256" key="4">
    <source>
        <dbReference type="ARBA" id="ARBA00023204"/>
    </source>
</evidence>
<dbReference type="GO" id="GO:0000724">
    <property type="term" value="P:double-strand break repair via homologous recombination"/>
    <property type="evidence" value="ECO:0007669"/>
    <property type="project" value="TreeGrafter"/>
</dbReference>
<dbReference type="PANTHER" id="PTHR10150">
    <property type="entry name" value="DNA REPAIR ENDONUCLEASE XPF"/>
    <property type="match status" value="1"/>
</dbReference>
<dbReference type="GO" id="GO:0000110">
    <property type="term" value="C:nucleotide-excision repair factor 1 complex"/>
    <property type="evidence" value="ECO:0007669"/>
    <property type="project" value="TreeGrafter"/>
</dbReference>
<proteinExistence type="predicted"/>
<feature type="chain" id="PRO_5004749333" evidence="5">
    <location>
        <begin position="23"/>
        <end position="623"/>
    </location>
</feature>
<dbReference type="Gene3D" id="3.40.50.10130">
    <property type="match status" value="1"/>
</dbReference>
<keyword evidence="2" id="KW-0378">Hydrolase</keyword>
<dbReference type="GO" id="GO:0000712">
    <property type="term" value="P:resolution of meiotic recombination intermediates"/>
    <property type="evidence" value="ECO:0007669"/>
    <property type="project" value="TreeGrafter"/>
</dbReference>
<dbReference type="GO" id="GO:1901255">
    <property type="term" value="P:nucleotide-excision repair involved in interstrand cross-link repair"/>
    <property type="evidence" value="ECO:0007669"/>
    <property type="project" value="TreeGrafter"/>
</dbReference>
<dbReference type="PANTHER" id="PTHR10150:SF0">
    <property type="entry name" value="DNA REPAIR ENDONUCLEASE XPF"/>
    <property type="match status" value="1"/>
</dbReference>
<dbReference type="AlphaFoldDB" id="V6LXH4"/>
<dbReference type="GO" id="GO:0000014">
    <property type="term" value="F:single-stranded DNA endodeoxyribonuclease activity"/>
    <property type="evidence" value="ECO:0007669"/>
    <property type="project" value="TreeGrafter"/>
</dbReference>
<dbReference type="InterPro" id="IPR006166">
    <property type="entry name" value="ERCC4_domain"/>
</dbReference>
<dbReference type="GO" id="GO:0003697">
    <property type="term" value="F:single-stranded DNA binding"/>
    <property type="evidence" value="ECO:0007669"/>
    <property type="project" value="TreeGrafter"/>
</dbReference>